<dbReference type="Proteomes" id="UP001056778">
    <property type="component" value="Chromosome 2"/>
</dbReference>
<gene>
    <name evidence="1" type="ORF">MML48_2g00018937</name>
</gene>
<organism evidence="1 2">
    <name type="scientific">Holotrichia oblita</name>
    <name type="common">Chafer beetle</name>
    <dbReference type="NCBI Taxonomy" id="644536"/>
    <lineage>
        <taxon>Eukaryota</taxon>
        <taxon>Metazoa</taxon>
        <taxon>Ecdysozoa</taxon>
        <taxon>Arthropoda</taxon>
        <taxon>Hexapoda</taxon>
        <taxon>Insecta</taxon>
        <taxon>Pterygota</taxon>
        <taxon>Neoptera</taxon>
        <taxon>Endopterygota</taxon>
        <taxon>Coleoptera</taxon>
        <taxon>Polyphaga</taxon>
        <taxon>Scarabaeiformia</taxon>
        <taxon>Scarabaeidae</taxon>
        <taxon>Melolonthinae</taxon>
        <taxon>Holotrichia</taxon>
    </lineage>
</organism>
<proteinExistence type="predicted"/>
<accession>A0ACB9TJI3</accession>
<keyword evidence="2" id="KW-1185">Reference proteome</keyword>
<evidence type="ECO:0000313" key="2">
    <source>
        <dbReference type="Proteomes" id="UP001056778"/>
    </source>
</evidence>
<name>A0ACB9TJI3_HOLOL</name>
<protein>
    <submittedName>
        <fullName evidence="1">Alanyl-trna synthetase</fullName>
    </submittedName>
</protein>
<comment type="caution">
    <text evidence="1">The sequence shown here is derived from an EMBL/GenBank/DDBJ whole genome shotgun (WGS) entry which is preliminary data.</text>
</comment>
<evidence type="ECO:0000313" key="1">
    <source>
        <dbReference type="EMBL" id="KAI4466907.1"/>
    </source>
</evidence>
<reference evidence="1" key="1">
    <citation type="submission" date="2022-04" db="EMBL/GenBank/DDBJ databases">
        <title>Chromosome-scale genome assembly of Holotrichia oblita Faldermann.</title>
        <authorList>
            <person name="Rongchong L."/>
        </authorList>
    </citation>
    <scope>NUCLEOTIDE SEQUENCE</scope>
    <source>
        <strain evidence="1">81SQS9</strain>
    </source>
</reference>
<dbReference type="EMBL" id="CM043016">
    <property type="protein sequence ID" value="KAI4466907.1"/>
    <property type="molecule type" value="Genomic_DNA"/>
</dbReference>
<sequence>MEMKCALETKVCKTKQNKEYIIHYLRSSMILESVPLQKATKLCPNIPILVISYSDNMVKARCCVPENMCTKDFNAQKWLNQLSVIFNSTAAAPKGQDPALVCNMKAKYVNIQEWDTLLSEGLNLAKLYVEKHL</sequence>